<dbReference type="Gene3D" id="1.10.10.10">
    <property type="entry name" value="Winged helix-like DNA-binding domain superfamily/Winged helix DNA-binding domain"/>
    <property type="match status" value="1"/>
</dbReference>
<evidence type="ECO:0000256" key="2">
    <source>
        <dbReference type="ARBA" id="ARBA00023125"/>
    </source>
</evidence>
<sequence length="172" mass="18208">MLEPVTLDDVDFALLDSLHRAPQIGVLETSRRVGVARATVQARLKKLEGAGVIAGYQPHLDVAAAGFGVQCFVQLETAQGELSAVAEELAAIPNVLEAFATTGASDVLCRVAAASHGGLQETLLRIGRSPLVARSISIVVLSEIVPFRAMPLLRTLDARPVSRAPRYRSSAD</sequence>
<comment type="caution">
    <text evidence="5">The sequence shown here is derived from an EMBL/GenBank/DDBJ whole genome shotgun (WGS) entry which is preliminary data.</text>
</comment>
<dbReference type="PRINTS" id="PR00033">
    <property type="entry name" value="HTHASNC"/>
</dbReference>
<dbReference type="InterPro" id="IPR036390">
    <property type="entry name" value="WH_DNA-bd_sf"/>
</dbReference>
<proteinExistence type="predicted"/>
<dbReference type="Pfam" id="PF01037">
    <property type="entry name" value="AsnC_trans_reg"/>
    <property type="match status" value="1"/>
</dbReference>
<dbReference type="InterPro" id="IPR019887">
    <property type="entry name" value="Tscrpt_reg_AsnC/Lrp_C"/>
</dbReference>
<dbReference type="Proteomes" id="UP000556611">
    <property type="component" value="Unassembled WGS sequence"/>
</dbReference>
<keyword evidence="3" id="KW-0804">Transcription</keyword>
<dbReference type="PANTHER" id="PTHR30154">
    <property type="entry name" value="LEUCINE-RESPONSIVE REGULATORY PROTEIN"/>
    <property type="match status" value="1"/>
</dbReference>
<dbReference type="InterPro" id="IPR011008">
    <property type="entry name" value="Dimeric_a/b-barrel"/>
</dbReference>
<evidence type="ECO:0000256" key="3">
    <source>
        <dbReference type="ARBA" id="ARBA00023163"/>
    </source>
</evidence>
<dbReference type="SUPFAM" id="SSF46785">
    <property type="entry name" value="Winged helix' DNA-binding domain"/>
    <property type="match status" value="1"/>
</dbReference>
<dbReference type="RefSeq" id="WP_166443235.1">
    <property type="nucleotide sequence ID" value="NZ_JABARZ010000012.1"/>
</dbReference>
<keyword evidence="2" id="KW-0238">DNA-binding</keyword>
<name>A0ABX1LEN6_9ACTN</name>
<dbReference type="Pfam" id="PF13412">
    <property type="entry name" value="HTH_24"/>
    <property type="match status" value="1"/>
</dbReference>
<dbReference type="SUPFAM" id="SSF54909">
    <property type="entry name" value="Dimeric alpha+beta barrel"/>
    <property type="match status" value="1"/>
</dbReference>
<dbReference type="PROSITE" id="PS50956">
    <property type="entry name" value="HTH_ASNC_2"/>
    <property type="match status" value="1"/>
</dbReference>
<gene>
    <name evidence="5" type="ORF">HHU10_13795</name>
</gene>
<dbReference type="InterPro" id="IPR036388">
    <property type="entry name" value="WH-like_DNA-bd_sf"/>
</dbReference>
<keyword evidence="6" id="KW-1185">Reference proteome</keyword>
<dbReference type="EMBL" id="JABARZ010000012">
    <property type="protein sequence ID" value="NMD56687.1"/>
    <property type="molecule type" value="Genomic_DNA"/>
</dbReference>
<evidence type="ECO:0000313" key="6">
    <source>
        <dbReference type="Proteomes" id="UP000556611"/>
    </source>
</evidence>
<dbReference type="InterPro" id="IPR019888">
    <property type="entry name" value="Tscrpt_reg_AsnC-like"/>
</dbReference>
<feature type="domain" description="HTH asnC-type" evidence="4">
    <location>
        <begin position="7"/>
        <end position="68"/>
    </location>
</feature>
<dbReference type="SMART" id="SM00344">
    <property type="entry name" value="HTH_ASNC"/>
    <property type="match status" value="1"/>
</dbReference>
<dbReference type="Gene3D" id="3.30.70.920">
    <property type="match status" value="1"/>
</dbReference>
<organism evidence="5 6">
    <name type="scientific">Tsukamurella columbiensis</name>
    <dbReference type="NCBI Taxonomy" id="128509"/>
    <lineage>
        <taxon>Bacteria</taxon>
        <taxon>Bacillati</taxon>
        <taxon>Actinomycetota</taxon>
        <taxon>Actinomycetes</taxon>
        <taxon>Mycobacteriales</taxon>
        <taxon>Tsukamurellaceae</taxon>
        <taxon>Tsukamurella</taxon>
    </lineage>
</organism>
<reference evidence="5 6" key="1">
    <citation type="submission" date="2020-04" db="EMBL/GenBank/DDBJ databases">
        <title>MicrobeNet Type strains.</title>
        <authorList>
            <person name="Nicholson A.C."/>
        </authorList>
    </citation>
    <scope>NUCLEOTIDE SEQUENCE [LARGE SCALE GENOMIC DNA]</scope>
    <source>
        <strain evidence="5 6">ATCC BAA-330</strain>
    </source>
</reference>
<protein>
    <submittedName>
        <fullName evidence="5">Lrp/AsnC family transcriptional regulator</fullName>
    </submittedName>
</protein>
<keyword evidence="1" id="KW-0805">Transcription regulation</keyword>
<accession>A0ABX1LEN6</accession>
<dbReference type="PANTHER" id="PTHR30154:SF34">
    <property type="entry name" value="TRANSCRIPTIONAL REGULATOR AZLB"/>
    <property type="match status" value="1"/>
</dbReference>
<evidence type="ECO:0000313" key="5">
    <source>
        <dbReference type="EMBL" id="NMD56687.1"/>
    </source>
</evidence>
<dbReference type="InterPro" id="IPR000485">
    <property type="entry name" value="AsnC-type_HTH_dom"/>
</dbReference>
<evidence type="ECO:0000259" key="4">
    <source>
        <dbReference type="PROSITE" id="PS50956"/>
    </source>
</evidence>
<evidence type="ECO:0000256" key="1">
    <source>
        <dbReference type="ARBA" id="ARBA00023015"/>
    </source>
</evidence>